<accession>A0A2K1IAU8</accession>
<dbReference type="EnsemblPlants" id="Pp3c27_5400V3.1">
    <property type="protein sequence ID" value="PAC:32952286.CDS.1"/>
    <property type="gene ID" value="Pp3c27_5400"/>
</dbReference>
<dbReference type="EnsemblPlants" id="Pp3c27_5400V3.3">
    <property type="protein sequence ID" value="PAC:32952287.CDS.1"/>
    <property type="gene ID" value="Pp3c27_5400"/>
</dbReference>
<dbReference type="PaxDb" id="3218-PP1S276_56V6.1"/>
<feature type="signal peptide" evidence="1">
    <location>
        <begin position="1"/>
        <end position="23"/>
    </location>
</feature>
<dbReference type="OMA" id="MTRAFTS"/>
<reference evidence="2 4" key="2">
    <citation type="journal article" date="2018" name="Plant J.">
        <title>The Physcomitrella patens chromosome-scale assembly reveals moss genome structure and evolution.</title>
        <authorList>
            <person name="Lang D."/>
            <person name="Ullrich K.K."/>
            <person name="Murat F."/>
            <person name="Fuchs J."/>
            <person name="Jenkins J."/>
            <person name="Haas F.B."/>
            <person name="Piednoel M."/>
            <person name="Gundlach H."/>
            <person name="Van Bel M."/>
            <person name="Meyberg R."/>
            <person name="Vives C."/>
            <person name="Morata J."/>
            <person name="Symeonidi A."/>
            <person name="Hiss M."/>
            <person name="Muchero W."/>
            <person name="Kamisugi Y."/>
            <person name="Saleh O."/>
            <person name="Blanc G."/>
            <person name="Decker E.L."/>
            <person name="van Gessel N."/>
            <person name="Grimwood J."/>
            <person name="Hayes R.D."/>
            <person name="Graham S.W."/>
            <person name="Gunter L.E."/>
            <person name="McDaniel S.F."/>
            <person name="Hoernstein S.N.W."/>
            <person name="Larsson A."/>
            <person name="Li F.W."/>
            <person name="Perroud P.F."/>
            <person name="Phillips J."/>
            <person name="Ranjan P."/>
            <person name="Rokshar D.S."/>
            <person name="Rothfels C.J."/>
            <person name="Schneider L."/>
            <person name="Shu S."/>
            <person name="Stevenson D.W."/>
            <person name="Thummler F."/>
            <person name="Tillich M."/>
            <person name="Villarreal Aguilar J.C."/>
            <person name="Widiez T."/>
            <person name="Wong G.K."/>
            <person name="Wymore A."/>
            <person name="Zhang Y."/>
            <person name="Zimmer A.D."/>
            <person name="Quatrano R.S."/>
            <person name="Mayer K.F.X."/>
            <person name="Goodstein D."/>
            <person name="Casacuberta J.M."/>
            <person name="Vandepoele K."/>
            <person name="Reski R."/>
            <person name="Cuming A.C."/>
            <person name="Tuskan G.A."/>
            <person name="Maumus F."/>
            <person name="Salse J."/>
            <person name="Schmutz J."/>
            <person name="Rensing S.A."/>
        </authorList>
    </citation>
    <scope>NUCLEOTIDE SEQUENCE [LARGE SCALE GENOMIC DNA]</scope>
    <source>
        <strain evidence="3 4">cv. Gransden 2004</strain>
    </source>
</reference>
<keyword evidence="1" id="KW-0732">Signal</keyword>
<gene>
    <name evidence="3" type="primary">LOC112278471</name>
    <name evidence="2" type="ORF">PHYPA_030963</name>
</gene>
<name>A0A2K1IAU8_PHYPA</name>
<reference evidence="3" key="3">
    <citation type="submission" date="2020-12" db="UniProtKB">
        <authorList>
            <consortium name="EnsemblPlants"/>
        </authorList>
    </citation>
    <scope>IDENTIFICATION</scope>
</reference>
<organism evidence="2">
    <name type="scientific">Physcomitrium patens</name>
    <name type="common">Spreading-leaved earth moss</name>
    <name type="synonym">Physcomitrella patens</name>
    <dbReference type="NCBI Taxonomy" id="3218"/>
    <lineage>
        <taxon>Eukaryota</taxon>
        <taxon>Viridiplantae</taxon>
        <taxon>Streptophyta</taxon>
        <taxon>Embryophyta</taxon>
        <taxon>Bryophyta</taxon>
        <taxon>Bryophytina</taxon>
        <taxon>Bryopsida</taxon>
        <taxon>Funariidae</taxon>
        <taxon>Funariales</taxon>
        <taxon>Funariaceae</taxon>
        <taxon>Physcomitrium</taxon>
    </lineage>
</organism>
<evidence type="ECO:0000313" key="3">
    <source>
        <dbReference type="EnsemblPlants" id="PAC:32952286.CDS.1"/>
    </source>
</evidence>
<reference evidence="2 4" key="1">
    <citation type="journal article" date="2008" name="Science">
        <title>The Physcomitrella genome reveals evolutionary insights into the conquest of land by plants.</title>
        <authorList>
            <person name="Rensing S."/>
            <person name="Lang D."/>
            <person name="Zimmer A."/>
            <person name="Terry A."/>
            <person name="Salamov A."/>
            <person name="Shapiro H."/>
            <person name="Nishiyama T."/>
            <person name="Perroud P.-F."/>
            <person name="Lindquist E."/>
            <person name="Kamisugi Y."/>
            <person name="Tanahashi T."/>
            <person name="Sakakibara K."/>
            <person name="Fujita T."/>
            <person name="Oishi K."/>
            <person name="Shin-I T."/>
            <person name="Kuroki Y."/>
            <person name="Toyoda A."/>
            <person name="Suzuki Y."/>
            <person name="Hashimoto A."/>
            <person name="Yamaguchi K."/>
            <person name="Sugano A."/>
            <person name="Kohara Y."/>
            <person name="Fujiyama A."/>
            <person name="Anterola A."/>
            <person name="Aoki S."/>
            <person name="Ashton N."/>
            <person name="Barbazuk W.B."/>
            <person name="Barker E."/>
            <person name="Bennetzen J."/>
            <person name="Bezanilla M."/>
            <person name="Blankenship R."/>
            <person name="Cho S.H."/>
            <person name="Dutcher S."/>
            <person name="Estelle M."/>
            <person name="Fawcett J.A."/>
            <person name="Gundlach H."/>
            <person name="Hanada K."/>
            <person name="Heyl A."/>
            <person name="Hicks K.A."/>
            <person name="Hugh J."/>
            <person name="Lohr M."/>
            <person name="Mayer K."/>
            <person name="Melkozernov A."/>
            <person name="Murata T."/>
            <person name="Nelson D."/>
            <person name="Pils B."/>
            <person name="Prigge M."/>
            <person name="Reiss B."/>
            <person name="Renner T."/>
            <person name="Rombauts S."/>
            <person name="Rushton P."/>
            <person name="Sanderfoot A."/>
            <person name="Schween G."/>
            <person name="Shiu S.-H."/>
            <person name="Stueber K."/>
            <person name="Theodoulou F.L."/>
            <person name="Tu H."/>
            <person name="Van de Peer Y."/>
            <person name="Verrier P.J."/>
            <person name="Waters E."/>
            <person name="Wood A."/>
            <person name="Yang L."/>
            <person name="Cove D."/>
            <person name="Cuming A."/>
            <person name="Hasebe M."/>
            <person name="Lucas S."/>
            <person name="Mishler D.B."/>
            <person name="Reski R."/>
            <person name="Grigoriev I."/>
            <person name="Quatrano R.S."/>
            <person name="Boore J.L."/>
        </authorList>
    </citation>
    <scope>NUCLEOTIDE SEQUENCE [LARGE SCALE GENOMIC DNA]</scope>
    <source>
        <strain evidence="3 4">cv. Gransden 2004</strain>
    </source>
</reference>
<dbReference type="AlphaFoldDB" id="A0A2K1IAU8"/>
<protein>
    <recommendedName>
        <fullName evidence="5">Secreted protein</fullName>
    </recommendedName>
</protein>
<dbReference type="EMBL" id="ABEU02000027">
    <property type="protein sequence ID" value="PNR26388.1"/>
    <property type="molecule type" value="Genomic_DNA"/>
</dbReference>
<evidence type="ECO:0000256" key="1">
    <source>
        <dbReference type="SAM" id="SignalP"/>
    </source>
</evidence>
<sequence>MVFNVAALLEVVGWALYVCQVLACNPDILERNEVIDLLCCVPYHLMTRAFTSVLTSVRFRLATHLE</sequence>
<feature type="chain" id="PRO_5044576211" description="Secreted protein" evidence="1">
    <location>
        <begin position="24"/>
        <end position="66"/>
    </location>
</feature>
<evidence type="ECO:0000313" key="2">
    <source>
        <dbReference type="EMBL" id="PNR26388.1"/>
    </source>
</evidence>
<evidence type="ECO:0000313" key="4">
    <source>
        <dbReference type="Proteomes" id="UP000006727"/>
    </source>
</evidence>
<dbReference type="Gramene" id="Pp3c27_5400V3.3">
    <property type="protein sequence ID" value="PAC:32952287.CDS.1"/>
    <property type="gene ID" value="Pp3c27_5400"/>
</dbReference>
<proteinExistence type="predicted"/>
<dbReference type="Gramene" id="Pp3c27_5400V3.1">
    <property type="protein sequence ID" value="PAC:32952286.CDS.1"/>
    <property type="gene ID" value="Pp3c27_5400"/>
</dbReference>
<dbReference type="Proteomes" id="UP000006727">
    <property type="component" value="Chromosome 27"/>
</dbReference>
<keyword evidence="4" id="KW-1185">Reference proteome</keyword>
<evidence type="ECO:0008006" key="5">
    <source>
        <dbReference type="Google" id="ProtNLM"/>
    </source>
</evidence>